<dbReference type="Pfam" id="PF08448">
    <property type="entry name" value="PAS_4"/>
    <property type="match status" value="1"/>
</dbReference>
<dbReference type="Gene3D" id="3.30.450.40">
    <property type="match status" value="1"/>
</dbReference>
<dbReference type="FunFam" id="3.30.565.10:FF:000006">
    <property type="entry name" value="Sensor histidine kinase WalK"/>
    <property type="match status" value="1"/>
</dbReference>
<dbReference type="InterPro" id="IPR035965">
    <property type="entry name" value="PAS-like_dom_sf"/>
</dbReference>
<evidence type="ECO:0000256" key="8">
    <source>
        <dbReference type="ARBA" id="ARBA00022840"/>
    </source>
</evidence>
<evidence type="ECO:0000256" key="9">
    <source>
        <dbReference type="ARBA" id="ARBA00023012"/>
    </source>
</evidence>
<dbReference type="PROSITE" id="PS50110">
    <property type="entry name" value="RESPONSE_REGULATORY"/>
    <property type="match status" value="2"/>
</dbReference>
<evidence type="ECO:0000259" key="12">
    <source>
        <dbReference type="PROSITE" id="PS50110"/>
    </source>
</evidence>
<dbReference type="SUPFAM" id="SSF55874">
    <property type="entry name" value="ATPase domain of HSP90 chaperone/DNA topoisomerase II/histidine kinase"/>
    <property type="match status" value="2"/>
</dbReference>
<keyword evidence="8" id="KW-0067">ATP-binding</keyword>
<comment type="subcellular location">
    <subcellularLocation>
        <location evidence="2">Cell inner membrane</location>
        <topology evidence="2">Multi-pass membrane protein</topology>
    </subcellularLocation>
</comment>
<dbReference type="PROSITE" id="PS50109">
    <property type="entry name" value="HIS_KIN"/>
    <property type="match status" value="2"/>
</dbReference>
<dbReference type="InterPro" id="IPR003661">
    <property type="entry name" value="HisK_dim/P_dom"/>
</dbReference>
<proteinExistence type="predicted"/>
<evidence type="ECO:0000256" key="7">
    <source>
        <dbReference type="ARBA" id="ARBA00022777"/>
    </source>
</evidence>
<dbReference type="InterPro" id="IPR036097">
    <property type="entry name" value="HisK_dim/P_sf"/>
</dbReference>
<comment type="caution">
    <text evidence="14">The sequence shown here is derived from an EMBL/GenBank/DDBJ whole genome shotgun (WGS) entry which is preliminary data.</text>
</comment>
<keyword evidence="4 10" id="KW-0597">Phosphoprotein</keyword>
<dbReference type="CDD" id="cd17574">
    <property type="entry name" value="REC_OmpR"/>
    <property type="match status" value="1"/>
</dbReference>
<dbReference type="SUPFAM" id="SSF55781">
    <property type="entry name" value="GAF domain-like"/>
    <property type="match status" value="1"/>
</dbReference>
<dbReference type="Pfam" id="PF02518">
    <property type="entry name" value="HATPase_c"/>
    <property type="match status" value="2"/>
</dbReference>
<dbReference type="Gene3D" id="3.40.50.2300">
    <property type="match status" value="2"/>
</dbReference>
<dbReference type="PRINTS" id="PR00344">
    <property type="entry name" value="BCTRLSENSOR"/>
</dbReference>
<dbReference type="PROSITE" id="PS50113">
    <property type="entry name" value="PAC"/>
    <property type="match status" value="1"/>
</dbReference>
<feature type="domain" description="Response regulatory" evidence="12">
    <location>
        <begin position="1124"/>
        <end position="1236"/>
    </location>
</feature>
<name>A0A6L8KDY6_9BURK</name>
<sequence length="1236" mass="134366">MSLSAPHDIPRFLTAPGEMGARIWAHDWASTPLGPIAMWPHSLKTVISLMLNSPQPMWMGWSQQVTFLYNDAYINVLSLAKHPWALGRPAGEVWAEIWDICGPLAERVFAYGEATMADDVRLFMNRGDFLEERFYAFSYSPVRDESGNVAGLFCANLDVTSRHLNARRLHTVSDMSSRTLQEKTVQGACTMALSVVSENPNDLPFAQLYLASDANPAQLLQATHPDIEDARALFAIDAVIADAVPRVVALDSAPVRGLPPGLAQQPLRQALVLPLLDSAPGTATGALVLGVSAARRLDEDYRGFLELIATQTANAIRQARAAEDERLRADMLAELDQAKTQFFSNISHEFRTPLTLLLGPVNDALQDERAPLPPVQHERLQLMQRNALRLQKLVNTLLEFSRVQAGRAQACFAAIDLAGLTADLASSFRSAIEGAGIRLAVDCPALEAQVYVDPVMWEKIVLNLMSNAFKFTFEGEIKVRQQIAEGQLRLEVADTGTGIPPEQLPKLFERFHRVEGARSRTHEGSGIGLALVHDLVVLHGGRIGVESVVGEGTVFRVTIPLGSAHLPQSQLGTPASHTSTVAAYVAEAESWTQPRGVPLTGDEADAGAAAASALRGRLLVVDDNADMRDYLQRLLQPQWQVEVCTNGVEALAIVERHPPDLILSDVMMPQLDGFGLLAALRAHPATRDIPFMLLSARAGEEARLEGLQAGADDYLVKPFSGRELAARIEVLRLRQRMRVVEGVAARRLRSVFSQAPVAIAILNGPDHVFELANDYYQQLVGPRILLGQTIRQAFPELASQGIYELLDGVLATGQPFVGRSVHLLMCRQPDQAPSECWFDFVYQPLFGDAGKPYGVAVVAFDVTELATAKRAAESANRAKDEFLAMLGHELRNPLAPIVTALQLMRLRGSDSALKERAVIERQTKHLVALVDDLLDVSRVAEGKVQLQRKAVEMAEVVTRAIETASPLIAQRRHQLALDVAPSGLTVLADPVRFAQVLSNLLTNAAKYTEPGGQLAVRARRDGGHVVVEVEDNGIGISAEMLKPVFERFTQERQALSRSQGGLGLGLAIVRSMMELHGGSVEARSGGIGCGSTFIVRMPLLQQSAHHSVSVAPQEPYEAAPGGLAIMVVDDNEDAARALGDGLELLGYKVRVVFSAPEALMLAPQFRPDVGLLDIGLPGMDGYELAMRLRELDGAQSMRLFAVTGYGQDADRQQAMAAGFEQHLTKPIDLTRLIALL</sequence>
<dbReference type="Gene3D" id="3.30.565.10">
    <property type="entry name" value="Histidine kinase-like ATPase, C-terminal domain"/>
    <property type="match status" value="2"/>
</dbReference>
<dbReference type="SMART" id="SM00387">
    <property type="entry name" value="HATPase_c"/>
    <property type="match status" value="2"/>
</dbReference>
<reference evidence="14 15" key="1">
    <citation type="submission" date="2019-12" db="EMBL/GenBank/DDBJ databases">
        <title>Novel species isolated from a subtropical stream in China.</title>
        <authorList>
            <person name="Lu H."/>
        </authorList>
    </citation>
    <scope>NUCLEOTIDE SEQUENCE [LARGE SCALE GENOMIC DNA]</scope>
    <source>
        <strain evidence="14 15">FT135W</strain>
    </source>
</reference>
<evidence type="ECO:0000313" key="14">
    <source>
        <dbReference type="EMBL" id="MYM24907.1"/>
    </source>
</evidence>
<keyword evidence="6" id="KW-0547">Nucleotide-binding</keyword>
<evidence type="ECO:0000256" key="6">
    <source>
        <dbReference type="ARBA" id="ARBA00022741"/>
    </source>
</evidence>
<dbReference type="SUPFAM" id="SSF47384">
    <property type="entry name" value="Homodimeric domain of signal transducing histidine kinase"/>
    <property type="match status" value="2"/>
</dbReference>
<organism evidence="14 15">
    <name type="scientific">Duganella flavida</name>
    <dbReference type="NCBI Taxonomy" id="2692175"/>
    <lineage>
        <taxon>Bacteria</taxon>
        <taxon>Pseudomonadati</taxon>
        <taxon>Pseudomonadota</taxon>
        <taxon>Betaproteobacteria</taxon>
        <taxon>Burkholderiales</taxon>
        <taxon>Oxalobacteraceae</taxon>
        <taxon>Telluria group</taxon>
        <taxon>Duganella</taxon>
    </lineage>
</organism>
<dbReference type="SUPFAM" id="SSF55785">
    <property type="entry name" value="PYP-like sensor domain (PAS domain)"/>
    <property type="match status" value="1"/>
</dbReference>
<dbReference type="InterPro" id="IPR003594">
    <property type="entry name" value="HATPase_dom"/>
</dbReference>
<dbReference type="InterPro" id="IPR001789">
    <property type="entry name" value="Sig_transdc_resp-reg_receiver"/>
</dbReference>
<dbReference type="GO" id="GO:0005524">
    <property type="term" value="F:ATP binding"/>
    <property type="evidence" value="ECO:0007669"/>
    <property type="project" value="UniProtKB-KW"/>
</dbReference>
<dbReference type="InterPro" id="IPR013656">
    <property type="entry name" value="PAS_4"/>
</dbReference>
<dbReference type="CDD" id="cd17580">
    <property type="entry name" value="REC_2_DhkD-like"/>
    <property type="match status" value="1"/>
</dbReference>
<dbReference type="GO" id="GO:0000155">
    <property type="term" value="F:phosphorelay sensor kinase activity"/>
    <property type="evidence" value="ECO:0007669"/>
    <property type="project" value="InterPro"/>
</dbReference>
<feature type="domain" description="Histidine kinase" evidence="11">
    <location>
        <begin position="345"/>
        <end position="563"/>
    </location>
</feature>
<dbReference type="Pfam" id="PF00072">
    <property type="entry name" value="Response_reg"/>
    <property type="match status" value="2"/>
</dbReference>
<evidence type="ECO:0000259" key="11">
    <source>
        <dbReference type="PROSITE" id="PS50109"/>
    </source>
</evidence>
<dbReference type="Gene3D" id="3.30.450.20">
    <property type="entry name" value="PAS domain"/>
    <property type="match status" value="2"/>
</dbReference>
<feature type="modified residue" description="4-aspartylphosphate" evidence="10">
    <location>
        <position position="665"/>
    </location>
</feature>
<evidence type="ECO:0000256" key="4">
    <source>
        <dbReference type="ARBA" id="ARBA00022553"/>
    </source>
</evidence>
<dbReference type="Pfam" id="PF00512">
    <property type="entry name" value="HisKA"/>
    <property type="match status" value="2"/>
</dbReference>
<evidence type="ECO:0000256" key="3">
    <source>
        <dbReference type="ARBA" id="ARBA00012438"/>
    </source>
</evidence>
<keyword evidence="15" id="KW-1185">Reference proteome</keyword>
<gene>
    <name evidence="14" type="ORF">GTP46_19945</name>
</gene>
<dbReference type="InterPro" id="IPR000700">
    <property type="entry name" value="PAS-assoc_C"/>
</dbReference>
<dbReference type="RefSeq" id="WP_161008369.1">
    <property type="nucleotide sequence ID" value="NZ_WWCN01000013.1"/>
</dbReference>
<comment type="catalytic activity">
    <reaction evidence="1">
        <text>ATP + protein L-histidine = ADP + protein N-phospho-L-histidine.</text>
        <dbReference type="EC" id="2.7.13.3"/>
    </reaction>
</comment>
<evidence type="ECO:0000256" key="1">
    <source>
        <dbReference type="ARBA" id="ARBA00000085"/>
    </source>
</evidence>
<evidence type="ECO:0000259" key="13">
    <source>
        <dbReference type="PROSITE" id="PS50113"/>
    </source>
</evidence>
<dbReference type="PANTHER" id="PTHR43547:SF2">
    <property type="entry name" value="HYBRID SIGNAL TRANSDUCTION HISTIDINE KINASE C"/>
    <property type="match status" value="1"/>
</dbReference>
<evidence type="ECO:0000256" key="5">
    <source>
        <dbReference type="ARBA" id="ARBA00022679"/>
    </source>
</evidence>
<dbReference type="FunFam" id="1.10.287.130:FF:000045">
    <property type="entry name" value="Two-component system sensor histidine kinase/response regulator"/>
    <property type="match status" value="1"/>
</dbReference>
<dbReference type="InterPro" id="IPR005467">
    <property type="entry name" value="His_kinase_dom"/>
</dbReference>
<feature type="modified residue" description="4-aspartylphosphate" evidence="10">
    <location>
        <position position="1173"/>
    </location>
</feature>
<accession>A0A6L8KDY6</accession>
<keyword evidence="9" id="KW-0902">Two-component regulatory system</keyword>
<keyword evidence="7" id="KW-0418">Kinase</keyword>
<dbReference type="EC" id="2.7.13.3" evidence="3"/>
<dbReference type="SUPFAM" id="SSF52172">
    <property type="entry name" value="CheY-like"/>
    <property type="match status" value="2"/>
</dbReference>
<feature type="domain" description="Histidine kinase" evidence="11">
    <location>
        <begin position="885"/>
        <end position="1101"/>
    </location>
</feature>
<dbReference type="InterPro" id="IPR029016">
    <property type="entry name" value="GAF-like_dom_sf"/>
</dbReference>
<dbReference type="InterPro" id="IPR011006">
    <property type="entry name" value="CheY-like_superfamily"/>
</dbReference>
<dbReference type="CDD" id="cd00082">
    <property type="entry name" value="HisKA"/>
    <property type="match status" value="2"/>
</dbReference>
<dbReference type="PANTHER" id="PTHR43547">
    <property type="entry name" value="TWO-COMPONENT HISTIDINE KINASE"/>
    <property type="match status" value="1"/>
</dbReference>
<dbReference type="CDD" id="cd00075">
    <property type="entry name" value="HATPase"/>
    <property type="match status" value="1"/>
</dbReference>
<keyword evidence="5" id="KW-0808">Transferase</keyword>
<evidence type="ECO:0000256" key="10">
    <source>
        <dbReference type="PROSITE-ProRule" id="PRU00169"/>
    </source>
</evidence>
<dbReference type="SMART" id="SM00388">
    <property type="entry name" value="HisKA"/>
    <property type="match status" value="2"/>
</dbReference>
<dbReference type="InterPro" id="IPR036890">
    <property type="entry name" value="HATPase_C_sf"/>
</dbReference>
<dbReference type="Proteomes" id="UP000479335">
    <property type="component" value="Unassembled WGS sequence"/>
</dbReference>
<dbReference type="AlphaFoldDB" id="A0A6L8KDY6"/>
<dbReference type="CDD" id="cd16922">
    <property type="entry name" value="HATPase_EvgS-ArcB-TorS-like"/>
    <property type="match status" value="1"/>
</dbReference>
<evidence type="ECO:0000256" key="2">
    <source>
        <dbReference type="ARBA" id="ARBA00004429"/>
    </source>
</evidence>
<feature type="domain" description="PAC" evidence="13">
    <location>
        <begin position="116"/>
        <end position="171"/>
    </location>
</feature>
<evidence type="ECO:0000313" key="15">
    <source>
        <dbReference type="Proteomes" id="UP000479335"/>
    </source>
</evidence>
<feature type="domain" description="Response regulatory" evidence="12">
    <location>
        <begin position="617"/>
        <end position="732"/>
    </location>
</feature>
<dbReference type="SMART" id="SM00448">
    <property type="entry name" value="REC"/>
    <property type="match status" value="2"/>
</dbReference>
<dbReference type="Gene3D" id="1.10.287.130">
    <property type="match status" value="2"/>
</dbReference>
<dbReference type="InterPro" id="IPR004358">
    <property type="entry name" value="Sig_transdc_His_kin-like_C"/>
</dbReference>
<dbReference type="EMBL" id="WWCN01000013">
    <property type="protein sequence ID" value="MYM24907.1"/>
    <property type="molecule type" value="Genomic_DNA"/>
</dbReference>
<dbReference type="FunFam" id="3.30.565.10:FF:000037">
    <property type="entry name" value="Hybrid sensor histidine kinase/response regulator"/>
    <property type="match status" value="1"/>
</dbReference>
<dbReference type="GO" id="GO:0005886">
    <property type="term" value="C:plasma membrane"/>
    <property type="evidence" value="ECO:0007669"/>
    <property type="project" value="UniProtKB-SubCell"/>
</dbReference>
<protein>
    <recommendedName>
        <fullName evidence="3">histidine kinase</fullName>
        <ecNumber evidence="3">2.7.13.3</ecNumber>
    </recommendedName>
</protein>